<dbReference type="InterPro" id="IPR016024">
    <property type="entry name" value="ARM-type_fold"/>
</dbReference>
<name>A0AAV1JX98_9NEOP</name>
<reference evidence="1 2" key="1">
    <citation type="submission" date="2023-11" db="EMBL/GenBank/DDBJ databases">
        <authorList>
            <person name="Okamura Y."/>
        </authorList>
    </citation>
    <scope>NUCLEOTIDE SEQUENCE [LARGE SCALE GENOMIC DNA]</scope>
</reference>
<dbReference type="Proteomes" id="UP001497472">
    <property type="component" value="Unassembled WGS sequence"/>
</dbReference>
<dbReference type="EMBL" id="CAVLEF010000203">
    <property type="protein sequence ID" value="CAK1553051.1"/>
    <property type="molecule type" value="Genomic_DNA"/>
</dbReference>
<dbReference type="SUPFAM" id="SSF48371">
    <property type="entry name" value="ARM repeat"/>
    <property type="match status" value="1"/>
</dbReference>
<organism evidence="1 2">
    <name type="scientific">Leptosia nina</name>
    <dbReference type="NCBI Taxonomy" id="320188"/>
    <lineage>
        <taxon>Eukaryota</taxon>
        <taxon>Metazoa</taxon>
        <taxon>Ecdysozoa</taxon>
        <taxon>Arthropoda</taxon>
        <taxon>Hexapoda</taxon>
        <taxon>Insecta</taxon>
        <taxon>Pterygota</taxon>
        <taxon>Neoptera</taxon>
        <taxon>Endopterygota</taxon>
        <taxon>Lepidoptera</taxon>
        <taxon>Glossata</taxon>
        <taxon>Ditrysia</taxon>
        <taxon>Papilionoidea</taxon>
        <taxon>Pieridae</taxon>
        <taxon>Pierinae</taxon>
        <taxon>Leptosia</taxon>
    </lineage>
</organism>
<protein>
    <submittedName>
        <fullName evidence="1">Uncharacterized protein</fullName>
    </submittedName>
</protein>
<keyword evidence="2" id="KW-1185">Reference proteome</keyword>
<comment type="caution">
    <text evidence="1">The sequence shown here is derived from an EMBL/GenBank/DDBJ whole genome shotgun (WGS) entry which is preliminary data.</text>
</comment>
<dbReference type="AlphaFoldDB" id="A0AAV1JX98"/>
<gene>
    <name evidence="1" type="ORF">LNINA_LOCUS12070</name>
</gene>
<sequence>MYKSLINSNFNRTYNPSGEQNALCDIKRLLTSRDTAAQSKACTYLIDVISRYEKDSEERNRLAQYLLDNDIIVFLGEVTCNLDFNLFRLVLRCIRLVWCTPRFFAEEHASHSLSAVVRAINHFIAINPCALDVCLHFICDLLSGISTNKTTSPLSHQSAYSTEQLLASFTNIATRINTISNSKSILSSALVLQELISYQPEGLIVTSCVAQSLVDVIKKWLELLMMGLNHKGLTAEGDEIGMLLIVTCQIIMDSLGLIKIFEQARPPADFVNKILADNKEVDSLRECANAMRKYIHQVLTEMVGFVKDNLETIGTVEYSGFVKLVLNFYYEASTEVLLEFSEVLLSNGYLAILPKAQLERRDASLRKVSTLVLGEMLKILSEKYLLVENSGCKEISAKDVHMGLMELQNGVESPQNIGMQLQKNQPYSILIYIYFYCQATDNPEEVTSHLLPHLVQHILCLPIQLKPPSYIIKALWLVFAMSTISNGSLDSLDERVYLEKASDRLVSMLQPEPAVYYTHNPAILFWAFTSSRIPNSMRLLVLSQWFKTETVLPEGFTNEPLVWELLLDVVMQVKDADVVSNCMKGLSSCMEDGGDDVKRNFGDRVWLLLPKILSRSLVDSEIGIDINVCHILDVAISLPPVDFDKDTCDKTAFLLTTLYSKNTDDFTNFEAKYHYQYVCLSLSLMLLQFSCDRHDSKVLLIFTNKPIYLANVLSTIDSNDENVACAALDLLSFLVCYYHKNGYRPKSHLAIRTDYLVKSLRKDNTSVRTNSLLQLIDTVLKSGCNTPLVLSDSLQNGPAQEQQCNALRALMFRIQISLCSGDSSNRTSTGWQTLRTIFEHLTKHKRDAKLVALLSCQPWFHTLIRFQITQEKATEFFDFLELWLKLLKVTIQLNRGERRVISKNGMIGRTMLILKKSLVEHQDAAMVVEEILDECSGRK</sequence>
<accession>A0AAV1JX98</accession>
<evidence type="ECO:0000313" key="2">
    <source>
        <dbReference type="Proteomes" id="UP001497472"/>
    </source>
</evidence>
<proteinExistence type="predicted"/>
<evidence type="ECO:0000313" key="1">
    <source>
        <dbReference type="EMBL" id="CAK1553051.1"/>
    </source>
</evidence>